<accession>A0A0A3XJR4</accession>
<evidence type="ECO:0000313" key="1">
    <source>
        <dbReference type="EMBL" id="KGT74545.1"/>
    </source>
</evidence>
<name>A0A0A3XJR4_BRAJP</name>
<sequence>MTPRSVLLFGLWRPKIEFNCTRYLDDALRMAAVLEESISQSLGAADKEAAKGAPSFAGDPVTGPILANENNPWGGVTRTGLARRLILRMME</sequence>
<protein>
    <submittedName>
        <fullName evidence="1">Uncharacterized protein</fullName>
    </submittedName>
</protein>
<evidence type="ECO:0000313" key="2">
    <source>
        <dbReference type="Proteomes" id="UP000030377"/>
    </source>
</evidence>
<dbReference type="AlphaFoldDB" id="A0A0A3XJR4"/>
<reference evidence="1 2" key="1">
    <citation type="submission" date="2014-09" db="EMBL/GenBank/DDBJ databases">
        <title>Draft genome of Bradyrhizobium japonicum Is-34.</title>
        <authorList>
            <person name="Tsurumaru H."/>
            <person name="Yamakawa T."/>
            <person name="Hashimoto S."/>
            <person name="Okizaki K."/>
            <person name="Kanesaki Y."/>
            <person name="Yoshikawa H."/>
            <person name="Yajima S."/>
        </authorList>
    </citation>
    <scope>NUCLEOTIDE SEQUENCE [LARGE SCALE GENOMIC DNA]</scope>
    <source>
        <strain evidence="1 2">Is-34</strain>
    </source>
</reference>
<organism evidence="1 2">
    <name type="scientific">Bradyrhizobium japonicum</name>
    <dbReference type="NCBI Taxonomy" id="375"/>
    <lineage>
        <taxon>Bacteria</taxon>
        <taxon>Pseudomonadati</taxon>
        <taxon>Pseudomonadota</taxon>
        <taxon>Alphaproteobacteria</taxon>
        <taxon>Hyphomicrobiales</taxon>
        <taxon>Nitrobacteraceae</taxon>
        <taxon>Bradyrhizobium</taxon>
    </lineage>
</organism>
<dbReference type="EMBL" id="JRPN01000030">
    <property type="protein sequence ID" value="KGT74545.1"/>
    <property type="molecule type" value="Genomic_DNA"/>
</dbReference>
<comment type="caution">
    <text evidence="1">The sequence shown here is derived from an EMBL/GenBank/DDBJ whole genome shotgun (WGS) entry which is preliminary data.</text>
</comment>
<proteinExistence type="predicted"/>
<dbReference type="Proteomes" id="UP000030377">
    <property type="component" value="Unassembled WGS sequence"/>
</dbReference>
<gene>
    <name evidence="1" type="ORF">MA20_38365</name>
</gene>